<sequence length="846" mass="94718">MLCFCSELGAMDDIIQTVKLEVTLDCEEGTTLSKMWSYVELAQRRLLQRNGMDSESYTIDDALKRYLWQYILQLREMTFINEGSVIYDTARKGAAQSDEAHDFLALTADEAESRFPNLIIRASREAINKEIFGRVEGNKKVLGSVNSYKIIQALSRSREKGITQVQLSKMFELDPRSTFHYIKTIDREGLIVKFTTYDSGNTTNLWVLRRFITNRQGAMNKVPALGSGKGKEPAPIPNDNSPSLTAYLVGNDLRRRASDILEAAGSRFMPETDLMDALKLDLWNMRHRKYFHRVLRDLSENGFAEKAELQLPDADLSGFDPEVYKPTAEPMDVDEGHENAEPIANVPDDDEANAESPQFEELESAASKKTKGKGKGKRPAKQPAKPKKSRQESQADRSQRERLNRGLADGHSYRRCVRFIKPYVDKGSVRTRLGVPLEQSAEDLGDVPMIDLDAADNEGRDDSSSEDDELDVETLKEKDDILYVMNNHSVQVGALATLAPEAQVFRLIALSGSHGIVSRAIQFLLGWNALKPLYRCLTHLEQTPVFLPDGSWPGVYTSEESKRENREHMDERLIFSVEEFMGREHRKRFFVNPLAKMAIKSLTAYSGVVTAQQPTTSDSPAAATVVASGRRDGASGPPLGELATPTERPDTRPQAPDPVPEPAVAVALIPDSDPVLADMMQSHSLSDIYAESKERRVPLNTVIREYAVLGMLKQESVFACNTEQVTRCDQLVKSYASANMDSPVMTPTLSKTLLNFSMDKRTFQRIVMSLADQNRLWFQDVYSLPEVTRANASSKVQVAIARDTDPTGPIVHAYIAQLRDLRKLNKQTAVRVIRRIADPVPVVRTK</sequence>
<feature type="non-terminal residue" evidence="1">
    <location>
        <position position="846"/>
    </location>
</feature>
<gene>
    <name evidence="1" type="ORF">H4S07_001860</name>
</gene>
<accession>A0ACC1LLQ1</accession>
<name>A0ACC1LLQ1_9FUNG</name>
<dbReference type="EMBL" id="JANBUP010000366">
    <property type="protein sequence ID" value="KAJ2811749.1"/>
    <property type="molecule type" value="Genomic_DNA"/>
</dbReference>
<keyword evidence="2" id="KW-1185">Reference proteome</keyword>
<dbReference type="Proteomes" id="UP001140096">
    <property type="component" value="Unassembled WGS sequence"/>
</dbReference>
<reference evidence="1" key="1">
    <citation type="submission" date="2022-07" db="EMBL/GenBank/DDBJ databases">
        <title>Phylogenomic reconstructions and comparative analyses of Kickxellomycotina fungi.</title>
        <authorList>
            <person name="Reynolds N.K."/>
            <person name="Stajich J.E."/>
            <person name="Barry K."/>
            <person name="Grigoriev I.V."/>
            <person name="Crous P."/>
            <person name="Smith M.E."/>
        </authorList>
    </citation>
    <scope>NUCLEOTIDE SEQUENCE</scope>
    <source>
        <strain evidence="1">CBS 102833</strain>
    </source>
</reference>
<evidence type="ECO:0000313" key="2">
    <source>
        <dbReference type="Proteomes" id="UP001140096"/>
    </source>
</evidence>
<comment type="caution">
    <text evidence="1">The sequence shown here is derived from an EMBL/GenBank/DDBJ whole genome shotgun (WGS) entry which is preliminary data.</text>
</comment>
<organism evidence="1 2">
    <name type="scientific">Coemansia furcata</name>
    <dbReference type="NCBI Taxonomy" id="417177"/>
    <lineage>
        <taxon>Eukaryota</taxon>
        <taxon>Fungi</taxon>
        <taxon>Fungi incertae sedis</taxon>
        <taxon>Zoopagomycota</taxon>
        <taxon>Kickxellomycotina</taxon>
        <taxon>Kickxellomycetes</taxon>
        <taxon>Kickxellales</taxon>
        <taxon>Kickxellaceae</taxon>
        <taxon>Coemansia</taxon>
    </lineage>
</organism>
<evidence type="ECO:0000313" key="1">
    <source>
        <dbReference type="EMBL" id="KAJ2811749.1"/>
    </source>
</evidence>
<protein>
    <submittedName>
        <fullName evidence="1">Uncharacterized protein</fullName>
    </submittedName>
</protein>
<proteinExistence type="predicted"/>